<name>A0A4Y2LDJ7_ARAVE</name>
<dbReference type="EMBL" id="BGPR01005573">
    <property type="protein sequence ID" value="GBN11427.1"/>
    <property type="molecule type" value="Genomic_DNA"/>
</dbReference>
<evidence type="ECO:0000313" key="2">
    <source>
        <dbReference type="Proteomes" id="UP000499080"/>
    </source>
</evidence>
<proteinExistence type="predicted"/>
<evidence type="ECO:0000313" key="1">
    <source>
        <dbReference type="EMBL" id="GBN11427.1"/>
    </source>
</evidence>
<gene>
    <name evidence="1" type="ORF">AVEN_88439_1</name>
</gene>
<accession>A0A4Y2LDJ7</accession>
<comment type="caution">
    <text evidence="1">The sequence shown here is derived from an EMBL/GenBank/DDBJ whole genome shotgun (WGS) entry which is preliminary data.</text>
</comment>
<keyword evidence="2" id="KW-1185">Reference proteome</keyword>
<organism evidence="1 2">
    <name type="scientific">Araneus ventricosus</name>
    <name type="common">Orbweaver spider</name>
    <name type="synonym">Epeira ventricosa</name>
    <dbReference type="NCBI Taxonomy" id="182803"/>
    <lineage>
        <taxon>Eukaryota</taxon>
        <taxon>Metazoa</taxon>
        <taxon>Ecdysozoa</taxon>
        <taxon>Arthropoda</taxon>
        <taxon>Chelicerata</taxon>
        <taxon>Arachnida</taxon>
        <taxon>Araneae</taxon>
        <taxon>Araneomorphae</taxon>
        <taxon>Entelegynae</taxon>
        <taxon>Araneoidea</taxon>
        <taxon>Araneidae</taxon>
        <taxon>Araneus</taxon>
    </lineage>
</organism>
<sequence>MCDNQAASRIWGSYRALHRGYGSSGLYGCSWVTGLMFRFMCAANPGVNPPEDFGGVQDRLGSLTRSDMPGGAIKSYVFMINHLFVGMLCWIRVLDHIGIVDA</sequence>
<protein>
    <submittedName>
        <fullName evidence="1">Uncharacterized protein</fullName>
    </submittedName>
</protein>
<reference evidence="1 2" key="1">
    <citation type="journal article" date="2019" name="Sci. Rep.">
        <title>Orb-weaving spider Araneus ventricosus genome elucidates the spidroin gene catalogue.</title>
        <authorList>
            <person name="Kono N."/>
            <person name="Nakamura H."/>
            <person name="Ohtoshi R."/>
            <person name="Moran D.A.P."/>
            <person name="Shinohara A."/>
            <person name="Yoshida Y."/>
            <person name="Fujiwara M."/>
            <person name="Mori M."/>
            <person name="Tomita M."/>
            <person name="Arakawa K."/>
        </authorList>
    </citation>
    <scope>NUCLEOTIDE SEQUENCE [LARGE SCALE GENOMIC DNA]</scope>
</reference>
<dbReference type="AlphaFoldDB" id="A0A4Y2LDJ7"/>
<dbReference type="Proteomes" id="UP000499080">
    <property type="component" value="Unassembled WGS sequence"/>
</dbReference>